<dbReference type="Gene3D" id="3.40.50.1980">
    <property type="entry name" value="Nitrogenase molybdenum iron protein domain"/>
    <property type="match status" value="2"/>
</dbReference>
<gene>
    <name evidence="6" type="ORF">AB5L97_12200</name>
</gene>
<sequence>MPEEVTGRAGRLRRRSFLVGAAALPFLLTGCLDKSSALQASPAESGAFPVEIPHVFGMTRISSAPKRVAVLGSSSADVCAGLGILPVGYSLAPERGQGTAPWLTDAVGKMNAILPPAYVEDQGLPTTELTAARPDLILAVNAKFTRDEYHKLSGIAPTVAWPARPADTDWRTLTRVVGKSLGRAQAAEDLVNRVDSEIVAAAGAYTGLQGSSVLCIGARSAPGSGFEVYLEDSNPMRVLKDFGLKPADSLVNIVAQGKPADPGFGPKVVLWDSARAAELRADIVVVAVQPGERLDILNNGVLGSIPAARRESIVVIGADTDMYALTAASPASVEWTLKTLLPELARSAYRAKGGK</sequence>
<organism evidence="6">
    <name type="scientific">Sinomonas puerhi</name>
    <dbReference type="NCBI Taxonomy" id="3238584"/>
    <lineage>
        <taxon>Bacteria</taxon>
        <taxon>Bacillati</taxon>
        <taxon>Actinomycetota</taxon>
        <taxon>Actinomycetes</taxon>
        <taxon>Micrococcales</taxon>
        <taxon>Micrococcaceae</taxon>
        <taxon>Sinomonas</taxon>
    </lineage>
</organism>
<evidence type="ECO:0000256" key="1">
    <source>
        <dbReference type="ARBA" id="ARBA00004196"/>
    </source>
</evidence>
<dbReference type="EMBL" id="CP163302">
    <property type="protein sequence ID" value="XDP44045.1"/>
    <property type="molecule type" value="Genomic_DNA"/>
</dbReference>
<dbReference type="PROSITE" id="PS50983">
    <property type="entry name" value="FE_B12_PBP"/>
    <property type="match status" value="1"/>
</dbReference>
<dbReference type="GO" id="GO:1901678">
    <property type="term" value="P:iron coordination entity transport"/>
    <property type="evidence" value="ECO:0007669"/>
    <property type="project" value="UniProtKB-ARBA"/>
</dbReference>
<evidence type="ECO:0000259" key="5">
    <source>
        <dbReference type="PROSITE" id="PS50983"/>
    </source>
</evidence>
<dbReference type="InterPro" id="IPR051313">
    <property type="entry name" value="Bact_iron-sidero_bind"/>
</dbReference>
<protein>
    <submittedName>
        <fullName evidence="6">ABC transporter substrate-binding protein</fullName>
    </submittedName>
</protein>
<dbReference type="KEGG" id="spue:AB5L97_12200"/>
<evidence type="ECO:0000256" key="4">
    <source>
        <dbReference type="ARBA" id="ARBA00022729"/>
    </source>
</evidence>
<accession>A0AB39KZD6</accession>
<reference evidence="6" key="1">
    <citation type="submission" date="2024-07" db="EMBL/GenBank/DDBJ databases">
        <authorList>
            <person name="fu j."/>
        </authorList>
    </citation>
    <scope>NUCLEOTIDE SEQUENCE</scope>
    <source>
        <strain evidence="6">P10A9</strain>
    </source>
</reference>
<dbReference type="RefSeq" id="WP_369044870.1">
    <property type="nucleotide sequence ID" value="NZ_CP163302.1"/>
</dbReference>
<dbReference type="AlphaFoldDB" id="A0AB39KZD6"/>
<keyword evidence="4" id="KW-0732">Signal</keyword>
<dbReference type="GO" id="GO:0030288">
    <property type="term" value="C:outer membrane-bounded periplasmic space"/>
    <property type="evidence" value="ECO:0007669"/>
    <property type="project" value="TreeGrafter"/>
</dbReference>
<evidence type="ECO:0000313" key="6">
    <source>
        <dbReference type="EMBL" id="XDP44045.1"/>
    </source>
</evidence>
<evidence type="ECO:0000256" key="2">
    <source>
        <dbReference type="ARBA" id="ARBA00008814"/>
    </source>
</evidence>
<dbReference type="PANTHER" id="PTHR30532:SF24">
    <property type="entry name" value="FERRIC ENTEROBACTIN-BINDING PERIPLASMIC PROTEIN FEPB"/>
    <property type="match status" value="1"/>
</dbReference>
<comment type="similarity">
    <text evidence="2">Belongs to the bacterial solute-binding protein 8 family.</text>
</comment>
<feature type="domain" description="Fe/B12 periplasmic-binding" evidence="5">
    <location>
        <begin position="67"/>
        <end position="348"/>
    </location>
</feature>
<name>A0AB39KZD6_9MICC</name>
<dbReference type="InterPro" id="IPR002491">
    <property type="entry name" value="ABC_transptr_periplasmic_BD"/>
</dbReference>
<keyword evidence="3" id="KW-0813">Transport</keyword>
<dbReference type="PANTHER" id="PTHR30532">
    <property type="entry name" value="IRON III DICITRATE-BINDING PERIPLASMIC PROTEIN"/>
    <property type="match status" value="1"/>
</dbReference>
<proteinExistence type="inferred from homology"/>
<evidence type="ECO:0000256" key="3">
    <source>
        <dbReference type="ARBA" id="ARBA00022448"/>
    </source>
</evidence>
<dbReference type="SUPFAM" id="SSF53807">
    <property type="entry name" value="Helical backbone' metal receptor"/>
    <property type="match status" value="1"/>
</dbReference>
<comment type="subcellular location">
    <subcellularLocation>
        <location evidence="1">Cell envelope</location>
    </subcellularLocation>
</comment>
<dbReference type="Pfam" id="PF01497">
    <property type="entry name" value="Peripla_BP_2"/>
    <property type="match status" value="1"/>
</dbReference>